<protein>
    <submittedName>
        <fullName evidence="2">DNA-binding protein</fullName>
    </submittedName>
</protein>
<reference evidence="2 3" key="1">
    <citation type="journal article" date="2014" name="Int. J. Syst. Evol. Microbiol.">
        <title>Streptomyces hoynatensis sp. nov., isolated from deep marine sediment.</title>
        <authorList>
            <person name="Veyisoglu A."/>
            <person name="Sahin N."/>
        </authorList>
    </citation>
    <scope>NUCLEOTIDE SEQUENCE [LARGE SCALE GENOMIC DNA]</scope>
    <source>
        <strain evidence="2 3">KCTC 29097</strain>
    </source>
</reference>
<dbReference type="InterPro" id="IPR041657">
    <property type="entry name" value="HTH_17"/>
</dbReference>
<dbReference type="GO" id="GO:0003677">
    <property type="term" value="F:DNA binding"/>
    <property type="evidence" value="ECO:0007669"/>
    <property type="project" value="UniProtKB-KW"/>
</dbReference>
<comment type="caution">
    <text evidence="2">The sequence shown here is derived from an EMBL/GenBank/DDBJ whole genome shotgun (WGS) entry which is preliminary data.</text>
</comment>
<dbReference type="NCBIfam" id="TIGR01764">
    <property type="entry name" value="excise"/>
    <property type="match status" value="1"/>
</dbReference>
<keyword evidence="2" id="KW-0238">DNA-binding</keyword>
<accession>A0A3A9YFE8</accession>
<dbReference type="OrthoDB" id="3789542at2"/>
<proteinExistence type="predicted"/>
<evidence type="ECO:0000259" key="1">
    <source>
        <dbReference type="Pfam" id="PF12728"/>
    </source>
</evidence>
<evidence type="ECO:0000313" key="2">
    <source>
        <dbReference type="EMBL" id="RKN35920.1"/>
    </source>
</evidence>
<feature type="domain" description="Helix-turn-helix" evidence="1">
    <location>
        <begin position="9"/>
        <end position="55"/>
    </location>
</feature>
<sequence>MQYGDEEPLTVPEVAAYLRLSRSRIYTLIQQEKIRTILMDGSRRVKFREVRRFVDSFQVTS</sequence>
<dbReference type="Proteomes" id="UP000272474">
    <property type="component" value="Unassembled WGS sequence"/>
</dbReference>
<gene>
    <name evidence="2" type="ORF">D7294_30280</name>
</gene>
<dbReference type="EMBL" id="RBAL01000034">
    <property type="protein sequence ID" value="RKN35920.1"/>
    <property type="molecule type" value="Genomic_DNA"/>
</dbReference>
<dbReference type="RefSeq" id="WP_120685024.1">
    <property type="nucleotide sequence ID" value="NZ_RBAL01000034.1"/>
</dbReference>
<name>A0A3A9YFE8_9ACTN</name>
<keyword evidence="3" id="KW-1185">Reference proteome</keyword>
<organism evidence="2 3">
    <name type="scientific">Streptomyces hoynatensis</name>
    <dbReference type="NCBI Taxonomy" id="1141874"/>
    <lineage>
        <taxon>Bacteria</taxon>
        <taxon>Bacillati</taxon>
        <taxon>Actinomycetota</taxon>
        <taxon>Actinomycetes</taxon>
        <taxon>Kitasatosporales</taxon>
        <taxon>Streptomycetaceae</taxon>
        <taxon>Streptomyces</taxon>
    </lineage>
</organism>
<dbReference type="Pfam" id="PF12728">
    <property type="entry name" value="HTH_17"/>
    <property type="match status" value="1"/>
</dbReference>
<dbReference type="InterPro" id="IPR010093">
    <property type="entry name" value="SinI_DNA-bd"/>
</dbReference>
<evidence type="ECO:0000313" key="3">
    <source>
        <dbReference type="Proteomes" id="UP000272474"/>
    </source>
</evidence>
<dbReference type="AlphaFoldDB" id="A0A3A9YFE8"/>